<proteinExistence type="predicted"/>
<gene>
    <name evidence="1" type="ORF">CYCCA115_LOCUS23350</name>
</gene>
<dbReference type="Proteomes" id="UP001295423">
    <property type="component" value="Unassembled WGS sequence"/>
</dbReference>
<protein>
    <submittedName>
        <fullName evidence="1">Uncharacterized protein</fullName>
    </submittedName>
</protein>
<comment type="caution">
    <text evidence="1">The sequence shown here is derived from an EMBL/GenBank/DDBJ whole genome shotgun (WGS) entry which is preliminary data.</text>
</comment>
<reference evidence="1" key="1">
    <citation type="submission" date="2023-08" db="EMBL/GenBank/DDBJ databases">
        <authorList>
            <person name="Audoor S."/>
            <person name="Bilcke G."/>
        </authorList>
    </citation>
    <scope>NUCLEOTIDE SEQUENCE</scope>
</reference>
<name>A0AAD2GBC1_9STRA</name>
<evidence type="ECO:0000313" key="2">
    <source>
        <dbReference type="Proteomes" id="UP001295423"/>
    </source>
</evidence>
<accession>A0AAD2GBC1</accession>
<evidence type="ECO:0000313" key="1">
    <source>
        <dbReference type="EMBL" id="CAJ1968682.1"/>
    </source>
</evidence>
<sequence>MVADLGDAIHAKRKRLLQNCDAEDLCIYGKGTTMGNYRSKEPLMIIVPLNDKEIQGTSITDPLLVVVPVLKQQRARLSTIENNGGLPPMTPRASTTRAFVPPSMGKDKADIHVVSGPPSTSEGKEEGLAYASLDDNTHMQCTSHPLCVELLEVLEEAIAKEKNRNMDAKFRHAASYVHQVRKWSGQDDNLPKGVAKNERIYTGVMATAIYLVYIKDVTDKSWPTTLLVGEGKNGAIELRADTRGQLVNQLLCHCAIDTEHLEKDINGPVLLLAFNLETVEIDLAFPTTFGGKLAQDKVVSLQDKNTDQKKEAFWTVQIVRMNIAPIQNLSIMLCFIARGLKKVDAQQYKTARVQMKMPTAKSDSWSFGNDMGDVCYYGKNVTIQQPKFVFKEYCYHLRQKDVFMLPLTIIANKDKRRPPSQTLLNCLGEP</sequence>
<organism evidence="1 2">
    <name type="scientific">Cylindrotheca closterium</name>
    <dbReference type="NCBI Taxonomy" id="2856"/>
    <lineage>
        <taxon>Eukaryota</taxon>
        <taxon>Sar</taxon>
        <taxon>Stramenopiles</taxon>
        <taxon>Ochrophyta</taxon>
        <taxon>Bacillariophyta</taxon>
        <taxon>Bacillariophyceae</taxon>
        <taxon>Bacillariophycidae</taxon>
        <taxon>Bacillariales</taxon>
        <taxon>Bacillariaceae</taxon>
        <taxon>Cylindrotheca</taxon>
    </lineage>
</organism>
<dbReference type="AlphaFoldDB" id="A0AAD2GBC1"/>
<dbReference type="EMBL" id="CAKOGP040002402">
    <property type="protein sequence ID" value="CAJ1968682.1"/>
    <property type="molecule type" value="Genomic_DNA"/>
</dbReference>
<keyword evidence="2" id="KW-1185">Reference proteome</keyword>